<keyword evidence="2" id="KW-1185">Reference proteome</keyword>
<evidence type="ECO:0000313" key="2">
    <source>
        <dbReference type="Proteomes" id="UP000006327"/>
    </source>
</evidence>
<dbReference type="Proteomes" id="UP000006327">
    <property type="component" value="Unassembled WGS sequence"/>
</dbReference>
<organism evidence="1 2">
    <name type="scientific">Paraglaciecola arctica BSs20135</name>
    <dbReference type="NCBI Taxonomy" id="493475"/>
    <lineage>
        <taxon>Bacteria</taxon>
        <taxon>Pseudomonadati</taxon>
        <taxon>Pseudomonadota</taxon>
        <taxon>Gammaproteobacteria</taxon>
        <taxon>Alteromonadales</taxon>
        <taxon>Alteromonadaceae</taxon>
        <taxon>Paraglaciecola</taxon>
    </lineage>
</organism>
<dbReference type="EMBL" id="BAEO01000005">
    <property type="protein sequence ID" value="GAC17183.1"/>
    <property type="molecule type" value="Genomic_DNA"/>
</dbReference>
<dbReference type="OrthoDB" id="5702166at2"/>
<dbReference type="RefSeq" id="WP_007615757.1">
    <property type="nucleotide sequence ID" value="NZ_BAEO01000005.1"/>
</dbReference>
<sequence length="129" mass="14306">MKFVVLIMLGLPFQIIASPPLESFLLNKENSSELGFTYTVSNEKHAKMIELQGPSEINNGCKPIASGNFVLNENGDEISGIVVKVDSVKDPNSFGFVSHHSQNILVVFIDYICPEGRKSESRRYEISTN</sequence>
<comment type="caution">
    <text evidence="1">The sequence shown here is derived from an EMBL/GenBank/DDBJ whole genome shotgun (WGS) entry which is preliminary data.</text>
</comment>
<reference evidence="1 2" key="1">
    <citation type="journal article" date="2017" name="Antonie Van Leeuwenhoek">
        <title>Rhizobium rhizosphaerae sp. nov., a novel species isolated from rice rhizosphere.</title>
        <authorList>
            <person name="Zhao J.J."/>
            <person name="Zhang J."/>
            <person name="Zhang R.J."/>
            <person name="Zhang C.W."/>
            <person name="Yin H.Q."/>
            <person name="Zhang X.X."/>
        </authorList>
    </citation>
    <scope>NUCLEOTIDE SEQUENCE [LARGE SCALE GENOMIC DNA]</scope>
    <source>
        <strain evidence="1 2">BSs20135</strain>
    </source>
</reference>
<name>K6YKN5_9ALTE</name>
<protein>
    <submittedName>
        <fullName evidence="1">Uncharacterized protein</fullName>
    </submittedName>
</protein>
<dbReference type="AlphaFoldDB" id="K6YKN5"/>
<evidence type="ECO:0000313" key="1">
    <source>
        <dbReference type="EMBL" id="GAC17183.1"/>
    </source>
</evidence>
<dbReference type="STRING" id="493475.GARC_0201"/>
<gene>
    <name evidence="1" type="ORF">GARC_0201</name>
</gene>
<dbReference type="eggNOG" id="ENOG5033NXM">
    <property type="taxonomic scope" value="Bacteria"/>
</dbReference>
<accession>K6YKN5</accession>
<proteinExistence type="predicted"/>